<dbReference type="Pfam" id="PF00929">
    <property type="entry name" value="RNase_T"/>
    <property type="match status" value="1"/>
</dbReference>
<accession>A0AAW5HRB1</accession>
<dbReference type="SUPFAM" id="SSF52113">
    <property type="entry name" value="BRCT domain"/>
    <property type="match status" value="1"/>
</dbReference>
<dbReference type="SMART" id="SM00479">
    <property type="entry name" value="EXOIII"/>
    <property type="match status" value="1"/>
</dbReference>
<dbReference type="GO" id="GO:0003676">
    <property type="term" value="F:nucleic acid binding"/>
    <property type="evidence" value="ECO:0007669"/>
    <property type="project" value="InterPro"/>
</dbReference>
<comment type="caution">
    <text evidence="3">The sequence shown here is derived from an EMBL/GenBank/DDBJ whole genome shotgun (WGS) entry which is preliminary data.</text>
</comment>
<dbReference type="AlphaFoldDB" id="A0AAW5HRB1"/>
<dbReference type="InterPro" id="IPR012337">
    <property type="entry name" value="RNaseH-like_sf"/>
</dbReference>
<dbReference type="GO" id="GO:0008408">
    <property type="term" value="F:3'-5' exonuclease activity"/>
    <property type="evidence" value="ECO:0007669"/>
    <property type="project" value="TreeGrafter"/>
</dbReference>
<dbReference type="Gene3D" id="3.40.50.10190">
    <property type="entry name" value="BRCT domain"/>
    <property type="match status" value="1"/>
</dbReference>
<feature type="domain" description="BRCT" evidence="2">
    <location>
        <begin position="376"/>
        <end position="467"/>
    </location>
</feature>
<dbReference type="GO" id="GO:0005829">
    <property type="term" value="C:cytosol"/>
    <property type="evidence" value="ECO:0007669"/>
    <property type="project" value="TreeGrafter"/>
</dbReference>
<dbReference type="SUPFAM" id="SSF53098">
    <property type="entry name" value="Ribonuclease H-like"/>
    <property type="match status" value="1"/>
</dbReference>
<name>A0AAW5HRB1_9CORY</name>
<feature type="compositionally biased region" description="Low complexity" evidence="1">
    <location>
        <begin position="326"/>
        <end position="335"/>
    </location>
</feature>
<proteinExistence type="predicted"/>
<dbReference type="EMBL" id="JAEUWV010000001">
    <property type="protein sequence ID" value="MCO6393442.1"/>
    <property type="molecule type" value="Genomic_DNA"/>
</dbReference>
<dbReference type="RefSeq" id="WP_252930769.1">
    <property type="nucleotide sequence ID" value="NZ_JAEUWV010000001.1"/>
</dbReference>
<dbReference type="InterPro" id="IPR013520">
    <property type="entry name" value="Ribonucl_H"/>
</dbReference>
<evidence type="ECO:0000256" key="1">
    <source>
        <dbReference type="SAM" id="MobiDB-lite"/>
    </source>
</evidence>
<dbReference type="Gene3D" id="3.30.420.10">
    <property type="entry name" value="Ribonuclease H-like superfamily/Ribonuclease H"/>
    <property type="match status" value="1"/>
</dbReference>
<evidence type="ECO:0000313" key="4">
    <source>
        <dbReference type="Proteomes" id="UP001205920"/>
    </source>
</evidence>
<dbReference type="InterPro" id="IPR036397">
    <property type="entry name" value="RNaseH_sf"/>
</dbReference>
<dbReference type="PROSITE" id="PS50172">
    <property type="entry name" value="BRCT"/>
    <property type="match status" value="1"/>
</dbReference>
<feature type="compositionally biased region" description="Polar residues" evidence="1">
    <location>
        <begin position="336"/>
        <end position="350"/>
    </location>
</feature>
<feature type="region of interest" description="Disordered" evidence="1">
    <location>
        <begin position="325"/>
        <end position="376"/>
    </location>
</feature>
<reference evidence="3 4" key="1">
    <citation type="submission" date="2021-01" db="EMBL/GenBank/DDBJ databases">
        <title>Identification and Characterization of Corynebacterium sp.</title>
        <authorList>
            <person name="Luo Q."/>
            <person name="Qu P."/>
            <person name="Chen Q."/>
        </authorList>
    </citation>
    <scope>NUCLEOTIDE SEQUENCE [LARGE SCALE GENOMIC DNA]</scope>
    <source>
        <strain evidence="3 4">MC-18</strain>
    </source>
</reference>
<organism evidence="3 4">
    <name type="scientific">Corynebacterium lipophilum</name>
    <dbReference type="NCBI Taxonomy" id="2804918"/>
    <lineage>
        <taxon>Bacteria</taxon>
        <taxon>Bacillati</taxon>
        <taxon>Actinomycetota</taxon>
        <taxon>Actinomycetes</taxon>
        <taxon>Mycobacteriales</taxon>
        <taxon>Corynebacteriaceae</taxon>
        <taxon>Corynebacterium</taxon>
    </lineage>
</organism>
<sequence>MITACRATLSVSNTELVVTPTPLEAALAGSSEPTRIPIEAITKVDLTEGDDWSTGTVSITCSDIVVNVVFAPGAGAAMRELEDAISAAQRGDAPTQDAQRSGSSGFPGFDFVAFDVETANQRWGSICQIGAVKVIDGVETDRVSWLCMPPEQWAEFDPHNVAIHGIRREDVADAPSVADCIAQLVEFAGSLPLVAHNAHFDSTALFQAAGAVGMDAPQVLFACSLAQARSCDLDVENHKLPTLASHFGVPLEQHHDACADAAACAGIMVGLARRAHYQGSLVGFVHDAGFTLGSIDSHRVTPVLRDRSGAGRALQAESIAKGGMQAAAAAVPAPAGSNQAGPSRKSTQKQSKGRKPAPWQAVATPDTVPEPALDADASSPLFGQHVTLTGEFSPFDKGALWQGIAAQGGQVGKNVTKKTTILVVGEWGSMTSKEKRARQLIEQGQDIAIWKADQLLDALGLNEQPPF</sequence>
<keyword evidence="4" id="KW-1185">Reference proteome</keyword>
<dbReference type="InterPro" id="IPR001357">
    <property type="entry name" value="BRCT_dom"/>
</dbReference>
<dbReference type="Proteomes" id="UP001205920">
    <property type="component" value="Unassembled WGS sequence"/>
</dbReference>
<dbReference type="CDD" id="cd17748">
    <property type="entry name" value="BRCT_DNA_ligase_like"/>
    <property type="match status" value="1"/>
</dbReference>
<protein>
    <submittedName>
        <fullName evidence="3">3'-5' exoribonuclease</fullName>
    </submittedName>
</protein>
<gene>
    <name evidence="3" type="ORF">JMN37_00360</name>
</gene>
<dbReference type="PANTHER" id="PTHR30231:SF42">
    <property type="entry name" value="EXONUCLEASE"/>
    <property type="match status" value="1"/>
</dbReference>
<evidence type="ECO:0000313" key="3">
    <source>
        <dbReference type="EMBL" id="MCO6393442.1"/>
    </source>
</evidence>
<dbReference type="InterPro" id="IPR036420">
    <property type="entry name" value="BRCT_dom_sf"/>
</dbReference>
<dbReference type="PANTHER" id="PTHR30231">
    <property type="entry name" value="DNA POLYMERASE III SUBUNIT EPSILON"/>
    <property type="match status" value="1"/>
</dbReference>
<evidence type="ECO:0000259" key="2">
    <source>
        <dbReference type="PROSITE" id="PS50172"/>
    </source>
</evidence>